<dbReference type="Proteomes" id="UP000294887">
    <property type="component" value="Unassembled WGS sequence"/>
</dbReference>
<evidence type="ECO:0000313" key="2">
    <source>
        <dbReference type="EMBL" id="TCJ83222.1"/>
    </source>
</evidence>
<keyword evidence="3" id="KW-1185">Reference proteome</keyword>
<evidence type="ECO:0000313" key="3">
    <source>
        <dbReference type="Proteomes" id="UP000294887"/>
    </source>
</evidence>
<dbReference type="OrthoDB" id="8561689at2"/>
<comment type="caution">
    <text evidence="2">The sequence shown here is derived from an EMBL/GenBank/DDBJ whole genome shotgun (WGS) entry which is preliminary data.</text>
</comment>
<dbReference type="RefSeq" id="WP_131907698.1">
    <property type="nucleotide sequence ID" value="NZ_BAAAFU010000007.1"/>
</dbReference>
<keyword evidence="1" id="KW-0812">Transmembrane</keyword>
<accession>A0A4R1ETG2</accession>
<keyword evidence="1" id="KW-1133">Transmembrane helix</keyword>
<gene>
    <name evidence="2" type="ORF">EV695_3962</name>
</gene>
<evidence type="ECO:0000256" key="1">
    <source>
        <dbReference type="SAM" id="Phobius"/>
    </source>
</evidence>
<proteinExistence type="predicted"/>
<keyword evidence="1" id="KW-0472">Membrane</keyword>
<protein>
    <submittedName>
        <fullName evidence="2">Uncharacterized protein</fullName>
    </submittedName>
</protein>
<feature type="transmembrane region" description="Helical" evidence="1">
    <location>
        <begin position="20"/>
        <end position="41"/>
    </location>
</feature>
<reference evidence="2 3" key="1">
    <citation type="submission" date="2019-03" db="EMBL/GenBank/DDBJ databases">
        <title>Genomic Encyclopedia of Type Strains, Phase IV (KMG-IV): sequencing the most valuable type-strain genomes for metagenomic binning, comparative biology and taxonomic classification.</title>
        <authorList>
            <person name="Goeker M."/>
        </authorList>
    </citation>
    <scope>NUCLEOTIDE SEQUENCE [LARGE SCALE GENOMIC DNA]</scope>
    <source>
        <strain evidence="2 3">DSM 24830</strain>
    </source>
</reference>
<name>A0A4R1ETG2_9GAMM</name>
<dbReference type="EMBL" id="SMFQ01000005">
    <property type="protein sequence ID" value="TCJ83222.1"/>
    <property type="molecule type" value="Genomic_DNA"/>
</dbReference>
<dbReference type="AlphaFoldDB" id="A0A4R1ETG2"/>
<organism evidence="2 3">
    <name type="scientific">Cocleimonas flava</name>
    <dbReference type="NCBI Taxonomy" id="634765"/>
    <lineage>
        <taxon>Bacteria</taxon>
        <taxon>Pseudomonadati</taxon>
        <taxon>Pseudomonadota</taxon>
        <taxon>Gammaproteobacteria</taxon>
        <taxon>Thiotrichales</taxon>
        <taxon>Thiotrichaceae</taxon>
        <taxon>Cocleimonas</taxon>
    </lineage>
</organism>
<sequence>MRITAQSARRSAYMFNWGSIAAVLLPLPFLPLFFGASVFLYTMNRNHPEPKVGYYMQRSANRFYLTAGSVIVLGKFIPESASTLKWYFALWLLAVVVLLLPSVKDIYAIWHDSWVDIDTDAPKTATINAEEA</sequence>
<feature type="transmembrane region" description="Helical" evidence="1">
    <location>
        <begin position="84"/>
        <end position="103"/>
    </location>
</feature>